<name>A0AA38LCE1_TAXCH</name>
<organism evidence="4 5">
    <name type="scientific">Taxus chinensis</name>
    <name type="common">Chinese yew</name>
    <name type="synonym">Taxus wallichiana var. chinensis</name>
    <dbReference type="NCBI Taxonomy" id="29808"/>
    <lineage>
        <taxon>Eukaryota</taxon>
        <taxon>Viridiplantae</taxon>
        <taxon>Streptophyta</taxon>
        <taxon>Embryophyta</taxon>
        <taxon>Tracheophyta</taxon>
        <taxon>Spermatophyta</taxon>
        <taxon>Pinopsida</taxon>
        <taxon>Pinidae</taxon>
        <taxon>Conifers II</taxon>
        <taxon>Cupressales</taxon>
        <taxon>Taxaceae</taxon>
        <taxon>Taxus</taxon>
    </lineage>
</organism>
<evidence type="ECO:0000259" key="3">
    <source>
        <dbReference type="Pfam" id="PF08240"/>
    </source>
</evidence>
<dbReference type="GO" id="GO:0016628">
    <property type="term" value="F:oxidoreductase activity, acting on the CH-CH group of donors, NAD or NADP as acceptor"/>
    <property type="evidence" value="ECO:0007669"/>
    <property type="project" value="InterPro"/>
</dbReference>
<gene>
    <name evidence="4" type="ORF">KI387_020675</name>
</gene>
<dbReference type="Pfam" id="PF08240">
    <property type="entry name" value="ADH_N"/>
    <property type="match status" value="1"/>
</dbReference>
<dbReference type="Proteomes" id="UP000824469">
    <property type="component" value="Unassembled WGS sequence"/>
</dbReference>
<reference evidence="4 5" key="1">
    <citation type="journal article" date="2021" name="Nat. Plants">
        <title>The Taxus genome provides insights into paclitaxel biosynthesis.</title>
        <authorList>
            <person name="Xiong X."/>
            <person name="Gou J."/>
            <person name="Liao Q."/>
            <person name="Li Y."/>
            <person name="Zhou Q."/>
            <person name="Bi G."/>
            <person name="Li C."/>
            <person name="Du R."/>
            <person name="Wang X."/>
            <person name="Sun T."/>
            <person name="Guo L."/>
            <person name="Liang H."/>
            <person name="Lu P."/>
            <person name="Wu Y."/>
            <person name="Zhang Z."/>
            <person name="Ro D.K."/>
            <person name="Shang Y."/>
            <person name="Huang S."/>
            <person name="Yan J."/>
        </authorList>
    </citation>
    <scope>NUCLEOTIDE SEQUENCE [LARGE SCALE GENOMIC DNA]</scope>
    <source>
        <strain evidence="4">Ta-2019</strain>
    </source>
</reference>
<comment type="caution">
    <text evidence="4">The sequence shown here is derived from an EMBL/GenBank/DDBJ whole genome shotgun (WGS) entry which is preliminary data.</text>
</comment>
<dbReference type="OMA" id="KMQKARF"/>
<protein>
    <recommendedName>
        <fullName evidence="3">Alcohol dehydrogenase-like N-terminal domain-containing protein</fullName>
    </recommendedName>
</protein>
<comment type="similarity">
    <text evidence="1">Belongs to the zinc-containing alcohol dehydrogenase family. Quinone oxidoreductase subfamily.</text>
</comment>
<dbReference type="EMBL" id="JAHRHJ020000004">
    <property type="protein sequence ID" value="KAH9318906.1"/>
    <property type="molecule type" value="Genomic_DNA"/>
</dbReference>
<evidence type="ECO:0000313" key="5">
    <source>
        <dbReference type="Proteomes" id="UP000824469"/>
    </source>
</evidence>
<evidence type="ECO:0000313" key="4">
    <source>
        <dbReference type="EMBL" id="KAH9318906.1"/>
    </source>
</evidence>
<evidence type="ECO:0000256" key="2">
    <source>
        <dbReference type="ARBA" id="ARBA00023002"/>
    </source>
</evidence>
<accession>A0AA38LCE1</accession>
<dbReference type="InterPro" id="IPR044626">
    <property type="entry name" value="AOR-like"/>
</dbReference>
<dbReference type="PANTHER" id="PTHR44573">
    <property type="entry name" value="NADPH-DEPENDENT ALKENAL/ONE OXIDOREDUCTASE, CHLOROPLASTIC"/>
    <property type="match status" value="1"/>
</dbReference>
<dbReference type="SUPFAM" id="SSF50129">
    <property type="entry name" value="GroES-like"/>
    <property type="match status" value="1"/>
</dbReference>
<proteinExistence type="inferred from homology"/>
<feature type="domain" description="Alcohol dehydrogenase-like N-terminal" evidence="3">
    <location>
        <begin position="39"/>
        <end position="98"/>
    </location>
</feature>
<sequence>KMSKMQKARFYKEYGSLHVLQFGDILVPGAGPGKILVKVVSSCDVCVVVEEVGEGVKKVQKGDEVYSNIQNFTTGMPKQCGTLTEYTIVEQDLVSLKPNNLSLEEAT</sequence>
<dbReference type="InterPro" id="IPR011032">
    <property type="entry name" value="GroES-like_sf"/>
</dbReference>
<dbReference type="Gene3D" id="3.90.180.10">
    <property type="entry name" value="Medium-chain alcohol dehydrogenases, catalytic domain"/>
    <property type="match status" value="1"/>
</dbReference>
<dbReference type="PANTHER" id="PTHR44573:SF4">
    <property type="entry name" value="2-METHYLENE-FURAN-3-ONE REDUCTASE-LIKE"/>
    <property type="match status" value="1"/>
</dbReference>
<dbReference type="InterPro" id="IPR013154">
    <property type="entry name" value="ADH-like_N"/>
</dbReference>
<dbReference type="AlphaFoldDB" id="A0AA38LCE1"/>
<feature type="non-terminal residue" evidence="4">
    <location>
        <position position="1"/>
    </location>
</feature>
<keyword evidence="2" id="KW-0560">Oxidoreductase</keyword>
<keyword evidence="5" id="KW-1185">Reference proteome</keyword>
<evidence type="ECO:0000256" key="1">
    <source>
        <dbReference type="ARBA" id="ARBA00010371"/>
    </source>
</evidence>
<feature type="non-terminal residue" evidence="4">
    <location>
        <position position="107"/>
    </location>
</feature>